<gene>
    <name evidence="12" type="ORF">FHX42_003673</name>
</gene>
<dbReference type="AlphaFoldDB" id="A0A839E3J0"/>
<evidence type="ECO:0000256" key="7">
    <source>
        <dbReference type="ARBA" id="ARBA00049164"/>
    </source>
</evidence>
<keyword evidence="6 12" id="KW-0560">Oxidoreductase</keyword>
<dbReference type="InterPro" id="IPR013149">
    <property type="entry name" value="ADH-like_C"/>
</dbReference>
<dbReference type="Pfam" id="PF00107">
    <property type="entry name" value="ADH_zinc_N"/>
    <property type="match status" value="1"/>
</dbReference>
<dbReference type="GO" id="GO:0005737">
    <property type="term" value="C:cytoplasm"/>
    <property type="evidence" value="ECO:0007669"/>
    <property type="project" value="TreeGrafter"/>
</dbReference>
<keyword evidence="4 9" id="KW-0479">Metal-binding</keyword>
<dbReference type="PANTHER" id="PTHR42940:SF8">
    <property type="entry name" value="VACUOLAR PROTEIN SORTING-ASSOCIATED PROTEIN 11"/>
    <property type="match status" value="1"/>
</dbReference>
<dbReference type="Gene3D" id="3.90.180.10">
    <property type="entry name" value="Medium-chain alcohol dehydrogenases, catalytic domain"/>
    <property type="match status" value="1"/>
</dbReference>
<dbReference type="InterPro" id="IPR011032">
    <property type="entry name" value="GroES-like_sf"/>
</dbReference>
<evidence type="ECO:0000256" key="5">
    <source>
        <dbReference type="ARBA" id="ARBA00022833"/>
    </source>
</evidence>
<dbReference type="InterPro" id="IPR002328">
    <property type="entry name" value="ADH_Zn_CS"/>
</dbReference>
<keyword evidence="5 9" id="KW-0862">Zinc</keyword>
<reference evidence="12 13" key="1">
    <citation type="submission" date="2020-07" db="EMBL/GenBank/DDBJ databases">
        <title>Sequencing the genomes of 1000 actinobacteria strains.</title>
        <authorList>
            <person name="Klenk H.-P."/>
        </authorList>
    </citation>
    <scope>NUCLEOTIDE SEQUENCE [LARGE SCALE GENOMIC DNA]</scope>
    <source>
        <strain evidence="12 13">DSM 45975</strain>
    </source>
</reference>
<feature type="domain" description="Enoyl reductase (ER)" evidence="11">
    <location>
        <begin position="8"/>
        <end position="333"/>
    </location>
</feature>
<dbReference type="SMART" id="SM00829">
    <property type="entry name" value="PKS_ER"/>
    <property type="match status" value="1"/>
</dbReference>
<dbReference type="PANTHER" id="PTHR42940">
    <property type="entry name" value="ALCOHOL DEHYDROGENASE 1-RELATED"/>
    <property type="match status" value="1"/>
</dbReference>
<dbReference type="PROSITE" id="PS00059">
    <property type="entry name" value="ADH_ZINC"/>
    <property type="match status" value="1"/>
</dbReference>
<dbReference type="SUPFAM" id="SSF51735">
    <property type="entry name" value="NAD(P)-binding Rossmann-fold domains"/>
    <property type="match status" value="1"/>
</dbReference>
<comment type="cofactor">
    <cofactor evidence="1 9">
        <name>Zn(2+)</name>
        <dbReference type="ChEBI" id="CHEBI:29105"/>
    </cofactor>
</comment>
<dbReference type="EMBL" id="JACGWZ010000005">
    <property type="protein sequence ID" value="MBA8826297.1"/>
    <property type="molecule type" value="Genomic_DNA"/>
</dbReference>
<evidence type="ECO:0000256" key="2">
    <source>
        <dbReference type="ARBA" id="ARBA00008072"/>
    </source>
</evidence>
<evidence type="ECO:0000256" key="8">
    <source>
        <dbReference type="ARBA" id="ARBA00049243"/>
    </source>
</evidence>
<evidence type="ECO:0000256" key="9">
    <source>
        <dbReference type="RuleBase" id="RU361277"/>
    </source>
</evidence>
<name>A0A839E3J0_9PSEU</name>
<feature type="region of interest" description="Disordered" evidence="10">
    <location>
        <begin position="1"/>
        <end position="20"/>
    </location>
</feature>
<comment type="catalytic activity">
    <reaction evidence="8">
        <text>a primary alcohol + NAD(+) = an aldehyde + NADH + H(+)</text>
        <dbReference type="Rhea" id="RHEA:10736"/>
        <dbReference type="ChEBI" id="CHEBI:15378"/>
        <dbReference type="ChEBI" id="CHEBI:15734"/>
        <dbReference type="ChEBI" id="CHEBI:17478"/>
        <dbReference type="ChEBI" id="CHEBI:57540"/>
        <dbReference type="ChEBI" id="CHEBI:57945"/>
        <dbReference type="EC" id="1.1.1.1"/>
    </reaction>
</comment>
<evidence type="ECO:0000256" key="4">
    <source>
        <dbReference type="ARBA" id="ARBA00022723"/>
    </source>
</evidence>
<sequence length="335" mass="35047">MRAARFHAPNEPLRLEEVDTPRPSTGQVLVRVEAAGVCGTELHFLDGLLTPAGTPTTLGHEVAGVVAEVGDEAGFEPGDRVAVQYFHPCRSCRFCRDGRENICERPLGFLAFATDGGFADYVRVPTSALVRIPDALSTREAAPLCCSATTALHAADTAGLRAGDTAVVYGVGGVGLALVQILVHAGVHVVAVGRSPGKLRLAEYHGASTTVDATAGDTAQRVQRTTGGAQAVFELVGTRESGTQALGCLDRGGALVYIGYSFDRVELSPLDMVVPETRVLTSVSNTREELERALDLAATGVLDPTVAETAPLSEVNDVLTRLRSGAIAGRSVLHP</sequence>
<dbReference type="InterPro" id="IPR020843">
    <property type="entry name" value="ER"/>
</dbReference>
<dbReference type="RefSeq" id="WP_182545535.1">
    <property type="nucleotide sequence ID" value="NZ_JACGWZ010000005.1"/>
</dbReference>
<evidence type="ECO:0000256" key="6">
    <source>
        <dbReference type="ARBA" id="ARBA00023002"/>
    </source>
</evidence>
<comment type="similarity">
    <text evidence="2 9">Belongs to the zinc-containing alcohol dehydrogenase family.</text>
</comment>
<dbReference type="Proteomes" id="UP000569329">
    <property type="component" value="Unassembled WGS sequence"/>
</dbReference>
<dbReference type="EC" id="1.1.1.1" evidence="3"/>
<comment type="caution">
    <text evidence="12">The sequence shown here is derived from an EMBL/GenBank/DDBJ whole genome shotgun (WGS) entry which is preliminary data.</text>
</comment>
<evidence type="ECO:0000313" key="13">
    <source>
        <dbReference type="Proteomes" id="UP000569329"/>
    </source>
</evidence>
<evidence type="ECO:0000256" key="1">
    <source>
        <dbReference type="ARBA" id="ARBA00001947"/>
    </source>
</evidence>
<evidence type="ECO:0000259" key="11">
    <source>
        <dbReference type="SMART" id="SM00829"/>
    </source>
</evidence>
<evidence type="ECO:0000256" key="3">
    <source>
        <dbReference type="ARBA" id="ARBA00013190"/>
    </source>
</evidence>
<proteinExistence type="inferred from homology"/>
<dbReference type="GO" id="GO:0004022">
    <property type="term" value="F:alcohol dehydrogenase (NAD+) activity"/>
    <property type="evidence" value="ECO:0007669"/>
    <property type="project" value="UniProtKB-EC"/>
</dbReference>
<organism evidence="12 13">
    <name type="scientific">Halosaccharopolyspora lacisalsi</name>
    <dbReference type="NCBI Taxonomy" id="1000566"/>
    <lineage>
        <taxon>Bacteria</taxon>
        <taxon>Bacillati</taxon>
        <taxon>Actinomycetota</taxon>
        <taxon>Actinomycetes</taxon>
        <taxon>Pseudonocardiales</taxon>
        <taxon>Pseudonocardiaceae</taxon>
        <taxon>Halosaccharopolyspora</taxon>
    </lineage>
</organism>
<dbReference type="InterPro" id="IPR036291">
    <property type="entry name" value="NAD(P)-bd_dom_sf"/>
</dbReference>
<keyword evidence="13" id="KW-1185">Reference proteome</keyword>
<dbReference type="Pfam" id="PF08240">
    <property type="entry name" value="ADH_N"/>
    <property type="match status" value="1"/>
</dbReference>
<accession>A0A839E3J0</accession>
<dbReference type="InterPro" id="IPR013154">
    <property type="entry name" value="ADH-like_N"/>
</dbReference>
<dbReference type="SUPFAM" id="SSF50129">
    <property type="entry name" value="GroES-like"/>
    <property type="match status" value="1"/>
</dbReference>
<evidence type="ECO:0000313" key="12">
    <source>
        <dbReference type="EMBL" id="MBA8826297.1"/>
    </source>
</evidence>
<protein>
    <recommendedName>
        <fullName evidence="3">alcohol dehydrogenase</fullName>
        <ecNumber evidence="3">1.1.1.1</ecNumber>
    </recommendedName>
</protein>
<dbReference type="GO" id="GO:0008270">
    <property type="term" value="F:zinc ion binding"/>
    <property type="evidence" value="ECO:0007669"/>
    <property type="project" value="InterPro"/>
</dbReference>
<evidence type="ECO:0000256" key="10">
    <source>
        <dbReference type="SAM" id="MobiDB-lite"/>
    </source>
</evidence>
<comment type="catalytic activity">
    <reaction evidence="7">
        <text>a secondary alcohol + NAD(+) = a ketone + NADH + H(+)</text>
        <dbReference type="Rhea" id="RHEA:10740"/>
        <dbReference type="ChEBI" id="CHEBI:15378"/>
        <dbReference type="ChEBI" id="CHEBI:17087"/>
        <dbReference type="ChEBI" id="CHEBI:35681"/>
        <dbReference type="ChEBI" id="CHEBI:57540"/>
        <dbReference type="ChEBI" id="CHEBI:57945"/>
        <dbReference type="EC" id="1.1.1.1"/>
    </reaction>
</comment>